<dbReference type="Proteomes" id="UP000053259">
    <property type="component" value="Unassembled WGS sequence"/>
</dbReference>
<feature type="compositionally biased region" description="Pro residues" evidence="1">
    <location>
        <begin position="16"/>
        <end position="28"/>
    </location>
</feature>
<dbReference type="VEuPathDB" id="FungiDB:PV09_07209"/>
<dbReference type="AlphaFoldDB" id="A0A0D1XGW7"/>
<dbReference type="RefSeq" id="XP_016211320.1">
    <property type="nucleotide sequence ID" value="XM_016360948.1"/>
</dbReference>
<proteinExistence type="predicted"/>
<feature type="compositionally biased region" description="Polar residues" evidence="1">
    <location>
        <begin position="1"/>
        <end position="12"/>
    </location>
</feature>
<evidence type="ECO:0000256" key="1">
    <source>
        <dbReference type="SAM" id="MobiDB-lite"/>
    </source>
</evidence>
<organism evidence="3 4">
    <name type="scientific">Verruconis gallopava</name>
    <dbReference type="NCBI Taxonomy" id="253628"/>
    <lineage>
        <taxon>Eukaryota</taxon>
        <taxon>Fungi</taxon>
        <taxon>Dikarya</taxon>
        <taxon>Ascomycota</taxon>
        <taxon>Pezizomycotina</taxon>
        <taxon>Dothideomycetes</taxon>
        <taxon>Pleosporomycetidae</taxon>
        <taxon>Venturiales</taxon>
        <taxon>Sympoventuriaceae</taxon>
        <taxon>Verruconis</taxon>
    </lineage>
</organism>
<feature type="compositionally biased region" description="Basic and acidic residues" evidence="1">
    <location>
        <begin position="101"/>
        <end position="112"/>
    </location>
</feature>
<gene>
    <name evidence="3" type="ORF">PV09_07209</name>
</gene>
<protein>
    <recommendedName>
        <fullName evidence="2">Glycine zipper domain-containing protein</fullName>
    </recommendedName>
</protein>
<feature type="compositionally biased region" description="Basic and acidic residues" evidence="1">
    <location>
        <begin position="217"/>
        <end position="232"/>
    </location>
</feature>
<accession>A0A0D1XGW7</accession>
<name>A0A0D1XGW7_9PEZI</name>
<dbReference type="HOGENOM" id="CLU_931105_0_0_1"/>
<feature type="compositionally biased region" description="Basic and acidic residues" evidence="1">
    <location>
        <begin position="148"/>
        <end position="165"/>
    </location>
</feature>
<sequence>MAAQEYYQSFQEPLQGAPPYPVPPPPPQGGRRPSLAPVQPAYSHNYSPAPSNYAQQQFLGVPGQVPESVQPWRPQSDYPQPHYQGPPAGPQYGAALMPSRSKSEPPEYRRTSVDSYGSHKHHHHHHHNHSHSHSQRSRSRSRSRSRHHDRDYDDRDYSDHGESSRSRSRHHSHRRRSSHESRDTFLGAGAGGLIGDALLPGLGTLFGAIAGGLGGHEYAHRKDERKRRESRSNSDSAYRDGITVKSGWIRR</sequence>
<feature type="region of interest" description="Disordered" evidence="1">
    <location>
        <begin position="210"/>
        <end position="239"/>
    </location>
</feature>
<dbReference type="InParanoid" id="A0A0D1XGW7"/>
<dbReference type="Pfam" id="PF13488">
    <property type="entry name" value="Gly-zipper_Omp"/>
    <property type="match status" value="1"/>
</dbReference>
<evidence type="ECO:0000259" key="2">
    <source>
        <dbReference type="Pfam" id="PF13488"/>
    </source>
</evidence>
<feature type="region of interest" description="Disordered" evidence="1">
    <location>
        <begin position="1"/>
        <end position="184"/>
    </location>
</feature>
<feature type="domain" description="Glycine zipper" evidence="2">
    <location>
        <begin position="186"/>
        <end position="224"/>
    </location>
</feature>
<dbReference type="EMBL" id="KN847555">
    <property type="protein sequence ID" value="KIW01451.1"/>
    <property type="molecule type" value="Genomic_DNA"/>
</dbReference>
<evidence type="ECO:0000313" key="3">
    <source>
        <dbReference type="EMBL" id="KIW01451.1"/>
    </source>
</evidence>
<feature type="compositionally biased region" description="Basic residues" evidence="1">
    <location>
        <begin position="166"/>
        <end position="177"/>
    </location>
</feature>
<keyword evidence="4" id="KW-1185">Reference proteome</keyword>
<feature type="compositionally biased region" description="Polar residues" evidence="1">
    <location>
        <begin position="42"/>
        <end position="58"/>
    </location>
</feature>
<evidence type="ECO:0000313" key="4">
    <source>
        <dbReference type="Proteomes" id="UP000053259"/>
    </source>
</evidence>
<dbReference type="GeneID" id="27315182"/>
<dbReference type="InterPro" id="IPR039567">
    <property type="entry name" value="Gly-zipper"/>
</dbReference>
<feature type="compositionally biased region" description="Basic residues" evidence="1">
    <location>
        <begin position="118"/>
        <end position="147"/>
    </location>
</feature>
<reference evidence="3 4" key="1">
    <citation type="submission" date="2015-01" db="EMBL/GenBank/DDBJ databases">
        <title>The Genome Sequence of Ochroconis gallopava CBS43764.</title>
        <authorList>
            <consortium name="The Broad Institute Genomics Platform"/>
            <person name="Cuomo C."/>
            <person name="de Hoog S."/>
            <person name="Gorbushina A."/>
            <person name="Stielow B."/>
            <person name="Teixiera M."/>
            <person name="Abouelleil A."/>
            <person name="Chapman S.B."/>
            <person name="Priest M."/>
            <person name="Young S.K."/>
            <person name="Wortman J."/>
            <person name="Nusbaum C."/>
            <person name="Birren B."/>
        </authorList>
    </citation>
    <scope>NUCLEOTIDE SEQUENCE [LARGE SCALE GENOMIC DNA]</scope>
    <source>
        <strain evidence="3 4">CBS 43764</strain>
    </source>
</reference>